<organism evidence="2">
    <name type="scientific">marine metagenome</name>
    <dbReference type="NCBI Taxonomy" id="408172"/>
    <lineage>
        <taxon>unclassified sequences</taxon>
        <taxon>metagenomes</taxon>
        <taxon>ecological metagenomes</taxon>
    </lineage>
</organism>
<proteinExistence type="predicted"/>
<dbReference type="InterPro" id="IPR013783">
    <property type="entry name" value="Ig-like_fold"/>
</dbReference>
<gene>
    <name evidence="2" type="ORF">METZ01_LOCUS470386</name>
</gene>
<sequence>AEAQLIITYDITAPTVTISSDLSSPTNISPIPIKVIFSESVNGFGSDEVIIGFGALTSFSGADDIYTIDVTPSSDDTIIVKIGTNVAQDDAGNGNTASTQFKLLYDGTPPQGGLVNDGPGDDVDTQTINTSISASWTGFSDKGTGIAYYEWAIGTSAGGTDVQDWVNVGTDTTETNSSLSLADGTYYVSVKATDNSGNVSEAVSSNGVIVDTTPPSVPANLSASAGDMIITLSWNANSESDLVKYLV</sequence>
<reference evidence="2" key="1">
    <citation type="submission" date="2018-05" db="EMBL/GenBank/DDBJ databases">
        <authorList>
            <person name="Lanie J.A."/>
            <person name="Ng W.-L."/>
            <person name="Kazmierczak K.M."/>
            <person name="Andrzejewski T.M."/>
            <person name="Davidsen T.M."/>
            <person name="Wayne K.J."/>
            <person name="Tettelin H."/>
            <person name="Glass J.I."/>
            <person name="Rusch D."/>
            <person name="Podicherti R."/>
            <person name="Tsui H.-C.T."/>
            <person name="Winkler M.E."/>
        </authorList>
    </citation>
    <scope>NUCLEOTIDE SEQUENCE</scope>
</reference>
<dbReference type="InterPro" id="IPR044048">
    <property type="entry name" value="Big_12"/>
</dbReference>
<evidence type="ECO:0000259" key="1">
    <source>
        <dbReference type="Pfam" id="PF19078"/>
    </source>
</evidence>
<dbReference type="Pfam" id="PF19078">
    <property type="entry name" value="Big_12"/>
    <property type="match status" value="1"/>
</dbReference>
<accession>A0A383BC16</accession>
<feature type="non-terminal residue" evidence="2">
    <location>
        <position position="247"/>
    </location>
</feature>
<dbReference type="PANTHER" id="PTHR16897">
    <property type="entry name" value="OS10G0105400 PROTEIN"/>
    <property type="match status" value="1"/>
</dbReference>
<dbReference type="AlphaFoldDB" id="A0A383BC16"/>
<protein>
    <recommendedName>
        <fullName evidence="1">Bacterial Ig-like domain-containing protein</fullName>
    </recommendedName>
</protein>
<name>A0A383BC16_9ZZZZ</name>
<dbReference type="Gene3D" id="2.60.40.10">
    <property type="entry name" value="Immunoglobulins"/>
    <property type="match status" value="2"/>
</dbReference>
<dbReference type="PANTHER" id="PTHR16897:SF2">
    <property type="entry name" value="OS03G0226600 PROTEIN"/>
    <property type="match status" value="1"/>
</dbReference>
<feature type="non-terminal residue" evidence="2">
    <location>
        <position position="1"/>
    </location>
</feature>
<evidence type="ECO:0000313" key="2">
    <source>
        <dbReference type="EMBL" id="SVE17532.1"/>
    </source>
</evidence>
<feature type="domain" description="Bacterial Ig-like" evidence="1">
    <location>
        <begin position="10"/>
        <end position="100"/>
    </location>
</feature>
<dbReference type="EMBL" id="UINC01199215">
    <property type="protein sequence ID" value="SVE17532.1"/>
    <property type="molecule type" value="Genomic_DNA"/>
</dbReference>